<dbReference type="Gene3D" id="1.20.1260.10">
    <property type="match status" value="1"/>
</dbReference>
<accession>A0ABX0GZ82</accession>
<dbReference type="InterPro" id="IPR009078">
    <property type="entry name" value="Ferritin-like_SF"/>
</dbReference>
<dbReference type="Gene3D" id="3.30.1530.10">
    <property type="entry name" value="manganese catalase, domain 2, chain A"/>
    <property type="match status" value="1"/>
</dbReference>
<reference evidence="2 3" key="1">
    <citation type="submission" date="2020-03" db="EMBL/GenBank/DDBJ databases">
        <title>Two novel Motilibacter sp.</title>
        <authorList>
            <person name="Liu S."/>
        </authorList>
    </citation>
    <scope>NUCLEOTIDE SEQUENCE [LARGE SCALE GENOMIC DNA]</scope>
    <source>
        <strain evidence="2 3">E257</strain>
    </source>
</reference>
<evidence type="ECO:0000313" key="3">
    <source>
        <dbReference type="Proteomes" id="UP000800981"/>
    </source>
</evidence>
<dbReference type="Pfam" id="PF05067">
    <property type="entry name" value="Mn_catalase"/>
    <property type="match status" value="1"/>
</dbReference>
<dbReference type="InterPro" id="IPR039377">
    <property type="entry name" value="Mn_catalase_dom"/>
</dbReference>
<dbReference type="InterPro" id="IPR012347">
    <property type="entry name" value="Ferritin-like"/>
</dbReference>
<protein>
    <submittedName>
        <fullName evidence="2">Manganese catalase family protein</fullName>
    </submittedName>
</protein>
<dbReference type="SUPFAM" id="SSF47240">
    <property type="entry name" value="Ferritin-like"/>
    <property type="match status" value="1"/>
</dbReference>
<organism evidence="2 3">
    <name type="scientific">Motilibacter deserti</name>
    <dbReference type="NCBI Taxonomy" id="2714956"/>
    <lineage>
        <taxon>Bacteria</taxon>
        <taxon>Bacillati</taxon>
        <taxon>Actinomycetota</taxon>
        <taxon>Actinomycetes</taxon>
        <taxon>Motilibacterales</taxon>
        <taxon>Motilibacteraceae</taxon>
        <taxon>Motilibacter</taxon>
    </lineage>
</organism>
<dbReference type="CDD" id="cd01051">
    <property type="entry name" value="Mn_catalase"/>
    <property type="match status" value="1"/>
</dbReference>
<evidence type="ECO:0000256" key="1">
    <source>
        <dbReference type="ARBA" id="ARBA00007644"/>
    </source>
</evidence>
<dbReference type="InterPro" id="IPR027407">
    <property type="entry name" value="Mn_catalase_C"/>
</dbReference>
<gene>
    <name evidence="2" type="ORF">G9H71_12030</name>
</gene>
<dbReference type="EMBL" id="JAANNP010000007">
    <property type="protein sequence ID" value="NHC14508.1"/>
    <property type="molecule type" value="Genomic_DNA"/>
</dbReference>
<dbReference type="RefSeq" id="WP_166282109.1">
    <property type="nucleotide sequence ID" value="NZ_JAANNP010000007.1"/>
</dbReference>
<proteinExistence type="inferred from homology"/>
<dbReference type="Proteomes" id="UP000800981">
    <property type="component" value="Unassembled WGS sequence"/>
</dbReference>
<comment type="caution">
    <text evidence="2">The sequence shown here is derived from an EMBL/GenBank/DDBJ whole genome shotgun (WGS) entry which is preliminary data.</text>
</comment>
<comment type="similarity">
    <text evidence="1">Belongs to the manganese catalase family.</text>
</comment>
<sequence length="287" mass="31177">MFFHYKGLQFEAKPDKPDPVLAKHLQELLGGAVGEMTVAMQYLFQGWNCRVPGKYKDLILDTATEELAHVEMIATMIARLLEGAPEDAYVEAAKDPMTAAILGGTNPQHKIVTGLGPALADSAGEAWSGKYIIASGNLFADFSLNAAVEMQGRLQATRVFNMTDDPGVREMLKFNIARDTMHQNQWLAACEELKSDGLETLPSPSAFPESDQNNEYAYTLFNFSEGSQSSEGRWASGPTPDGKGTFNYVDNPQPMAPEPVLPPAPPQYYGTPSTGGGIVQKVKDILT</sequence>
<name>A0ABX0GZ82_9ACTN</name>
<keyword evidence="3" id="KW-1185">Reference proteome</keyword>
<dbReference type="InterPro" id="IPR007760">
    <property type="entry name" value="Mn_catalase"/>
</dbReference>
<evidence type="ECO:0000313" key="2">
    <source>
        <dbReference type="EMBL" id="NHC14508.1"/>
    </source>
</evidence>